<feature type="region of interest" description="Disordered" evidence="1">
    <location>
        <begin position="131"/>
        <end position="160"/>
    </location>
</feature>
<keyword evidence="3" id="KW-1185">Reference proteome</keyword>
<evidence type="ECO:0000256" key="1">
    <source>
        <dbReference type="SAM" id="MobiDB-lite"/>
    </source>
</evidence>
<comment type="caution">
    <text evidence="2">The sequence shown here is derived from an EMBL/GenBank/DDBJ whole genome shotgun (WGS) entry which is preliminary data.</text>
</comment>
<sequence length="220" mass="23544">MSARNPSLMNSETGSPSRRELPPRVNRGTGDVRKRNEVILLIWVVPFGHGPPEGINDGQSHGAGRRENEPADAEPAGQVLGPAEEHVGNYGLRRRWVALEPMENGVLELAEDAHHRPESVRRKVLDVLHAGGEGRVGGERQDEGGDGREGDVSGGDEDGYGEAACSELVGKVQEGYHVALCRVREDQDVCAVVGCGGDGRGGHGGRLKKLMPFRAVVVKI</sequence>
<feature type="region of interest" description="Disordered" evidence="1">
    <location>
        <begin position="1"/>
        <end position="30"/>
    </location>
</feature>
<evidence type="ECO:0000313" key="2">
    <source>
        <dbReference type="EMBL" id="KAK2969703.1"/>
    </source>
</evidence>
<feature type="compositionally biased region" description="Basic and acidic residues" evidence="1">
    <location>
        <begin position="136"/>
        <end position="151"/>
    </location>
</feature>
<dbReference type="AlphaFoldDB" id="A0AA88U2L8"/>
<evidence type="ECO:0000313" key="3">
    <source>
        <dbReference type="Proteomes" id="UP001187471"/>
    </source>
</evidence>
<reference evidence="2" key="1">
    <citation type="submission" date="2022-12" db="EMBL/GenBank/DDBJ databases">
        <title>Draft genome assemblies for two species of Escallonia (Escalloniales).</title>
        <authorList>
            <person name="Chanderbali A."/>
            <person name="Dervinis C."/>
            <person name="Anghel I."/>
            <person name="Soltis D."/>
            <person name="Soltis P."/>
            <person name="Zapata F."/>
        </authorList>
    </citation>
    <scope>NUCLEOTIDE SEQUENCE</scope>
    <source>
        <strain evidence="2">UCBG92.1500</strain>
        <tissue evidence="2">Leaf</tissue>
    </source>
</reference>
<feature type="compositionally biased region" description="Polar residues" evidence="1">
    <location>
        <begin position="1"/>
        <end position="16"/>
    </location>
</feature>
<feature type="region of interest" description="Disordered" evidence="1">
    <location>
        <begin position="50"/>
        <end position="85"/>
    </location>
</feature>
<gene>
    <name evidence="2" type="ORF">RJ640_004209</name>
</gene>
<protein>
    <submittedName>
        <fullName evidence="2">Uncharacterized protein</fullName>
    </submittedName>
</protein>
<organism evidence="2 3">
    <name type="scientific">Escallonia rubra</name>
    <dbReference type="NCBI Taxonomy" id="112253"/>
    <lineage>
        <taxon>Eukaryota</taxon>
        <taxon>Viridiplantae</taxon>
        <taxon>Streptophyta</taxon>
        <taxon>Embryophyta</taxon>
        <taxon>Tracheophyta</taxon>
        <taxon>Spermatophyta</taxon>
        <taxon>Magnoliopsida</taxon>
        <taxon>eudicotyledons</taxon>
        <taxon>Gunneridae</taxon>
        <taxon>Pentapetalae</taxon>
        <taxon>asterids</taxon>
        <taxon>campanulids</taxon>
        <taxon>Escalloniales</taxon>
        <taxon>Escalloniaceae</taxon>
        <taxon>Escallonia</taxon>
    </lineage>
</organism>
<dbReference type="EMBL" id="JAVXUO010002779">
    <property type="protein sequence ID" value="KAK2969703.1"/>
    <property type="molecule type" value="Genomic_DNA"/>
</dbReference>
<accession>A0AA88U2L8</accession>
<proteinExistence type="predicted"/>
<name>A0AA88U2L8_9ASTE</name>
<dbReference type="Proteomes" id="UP001187471">
    <property type="component" value="Unassembled WGS sequence"/>
</dbReference>